<keyword evidence="1" id="KW-0472">Membrane</keyword>
<sequence>MKKLPPWAVLSLATNGLLLLLVIQLWQGGKESLWFVSAGSVTIPASASTPPVDAIATENLPGELGPRHQLSYRQWVALLEREAQVMAQNQPQHLNILLGDSISLWFPPDYLPPDRIWLNQGISGETSSGLLRRLSLLDRTQPEAIFVMIGINDLLKGVKDRELLENQRKIIRDLRWIHPQAALIVHSILPHSGPSATWEGRSRLLTLSNDRIRVLNRELKAIAQEEGVHFLDLQPLFTDENGYLRRNLSTDGLHLNREGYLLWSSALLVFCQLELDAPRR</sequence>
<reference evidence="3" key="1">
    <citation type="submission" date="2016-09" db="EMBL/GenBank/DDBJ databases">
        <title>Draft genome of thermotolerant cyanobacterium Desertifilum sp. strain IPPAS B-1220.</title>
        <authorList>
            <person name="Sinetova M.A."/>
            <person name="Bolakhan K."/>
            <person name="Zayadan B.K."/>
            <person name="Mironov K.S."/>
            <person name="Ustinova V."/>
            <person name="Kupriyanova E.V."/>
            <person name="Sidorov R.A."/>
            <person name="Skrypnik A.N."/>
            <person name="Gogoleva N.E."/>
            <person name="Gogolev Y.V."/>
            <person name="Los D.A."/>
        </authorList>
    </citation>
    <scope>NUCLEOTIDE SEQUENCE [LARGE SCALE GENOMIC DNA]</scope>
    <source>
        <strain evidence="3">IPPAS B-1220</strain>
    </source>
</reference>
<gene>
    <name evidence="3" type="ORF">BH720_10700</name>
</gene>
<keyword evidence="1" id="KW-1133">Transmembrane helix</keyword>
<dbReference type="EMBL" id="MJGC01000053">
    <property type="protein sequence ID" value="OEJ75185.1"/>
    <property type="molecule type" value="Genomic_DNA"/>
</dbReference>
<dbReference type="OrthoDB" id="2513075at2"/>
<dbReference type="Pfam" id="PF13472">
    <property type="entry name" value="Lipase_GDSL_2"/>
    <property type="match status" value="1"/>
</dbReference>
<keyword evidence="1" id="KW-0812">Transmembrane</keyword>
<dbReference type="STRING" id="1781255.BH720_10700"/>
<evidence type="ECO:0000256" key="1">
    <source>
        <dbReference type="SAM" id="Phobius"/>
    </source>
</evidence>
<dbReference type="AlphaFoldDB" id="A0A1E5QKI6"/>
<feature type="domain" description="SGNH hydrolase-type esterase" evidence="2">
    <location>
        <begin position="117"/>
        <end position="260"/>
    </location>
</feature>
<accession>A0A1E5QKI6</accession>
<proteinExistence type="predicted"/>
<evidence type="ECO:0000259" key="2">
    <source>
        <dbReference type="Pfam" id="PF13472"/>
    </source>
</evidence>
<dbReference type="PANTHER" id="PTHR30383">
    <property type="entry name" value="THIOESTERASE 1/PROTEASE 1/LYSOPHOSPHOLIPASE L1"/>
    <property type="match status" value="1"/>
</dbReference>
<dbReference type="Gene3D" id="3.40.50.1110">
    <property type="entry name" value="SGNH hydrolase"/>
    <property type="match status" value="1"/>
</dbReference>
<protein>
    <recommendedName>
        <fullName evidence="2">SGNH hydrolase-type esterase domain-containing protein</fullName>
    </recommendedName>
</protein>
<dbReference type="SUPFAM" id="SSF52266">
    <property type="entry name" value="SGNH hydrolase"/>
    <property type="match status" value="1"/>
</dbReference>
<feature type="transmembrane region" description="Helical" evidence="1">
    <location>
        <begin position="7"/>
        <end position="26"/>
    </location>
</feature>
<dbReference type="InterPro" id="IPR036514">
    <property type="entry name" value="SGNH_hydro_sf"/>
</dbReference>
<dbReference type="RefSeq" id="WP_069967184.1">
    <property type="nucleotide sequence ID" value="NZ_CM124774.1"/>
</dbReference>
<dbReference type="GO" id="GO:0004622">
    <property type="term" value="F:phosphatidylcholine lysophospholipase activity"/>
    <property type="evidence" value="ECO:0007669"/>
    <property type="project" value="TreeGrafter"/>
</dbReference>
<comment type="caution">
    <text evidence="3">The sequence shown here is derived from an EMBL/GenBank/DDBJ whole genome shotgun (WGS) entry which is preliminary data.</text>
</comment>
<name>A0A1E5QKI6_9CYAN</name>
<evidence type="ECO:0000313" key="3">
    <source>
        <dbReference type="EMBL" id="OEJ75185.1"/>
    </source>
</evidence>
<dbReference type="InterPro" id="IPR051532">
    <property type="entry name" value="Ester_Hydrolysis_Enzymes"/>
</dbReference>
<dbReference type="PANTHER" id="PTHR30383:SF5">
    <property type="entry name" value="SGNH HYDROLASE-TYPE ESTERASE DOMAIN-CONTAINING PROTEIN"/>
    <property type="match status" value="1"/>
</dbReference>
<dbReference type="InterPro" id="IPR013830">
    <property type="entry name" value="SGNH_hydro"/>
</dbReference>
<organism evidence="3">
    <name type="scientific">Desertifilum tharense IPPAS B-1220</name>
    <dbReference type="NCBI Taxonomy" id="1781255"/>
    <lineage>
        <taxon>Bacteria</taxon>
        <taxon>Bacillati</taxon>
        <taxon>Cyanobacteriota</taxon>
        <taxon>Cyanophyceae</taxon>
        <taxon>Desertifilales</taxon>
        <taxon>Desertifilaceae</taxon>
        <taxon>Desertifilum</taxon>
    </lineage>
</organism>